<dbReference type="GeneID" id="118275722"/>
<feature type="region of interest" description="Disordered" evidence="13">
    <location>
        <begin position="541"/>
        <end position="681"/>
    </location>
</feature>
<feature type="compositionally biased region" description="Basic and acidic residues" evidence="13">
    <location>
        <begin position="1021"/>
        <end position="1039"/>
    </location>
</feature>
<dbReference type="GO" id="GO:0007154">
    <property type="term" value="P:cell communication"/>
    <property type="evidence" value="ECO:0007669"/>
    <property type="project" value="UniProtKB-ARBA"/>
</dbReference>
<feature type="compositionally biased region" description="Basic and acidic residues" evidence="13">
    <location>
        <begin position="990"/>
        <end position="1010"/>
    </location>
</feature>
<dbReference type="InterPro" id="IPR008266">
    <property type="entry name" value="Tyr_kinase_AS"/>
</dbReference>
<dbReference type="PANTHER" id="PTHR24418">
    <property type="entry name" value="TYROSINE-PROTEIN KINASE"/>
    <property type="match status" value="1"/>
</dbReference>
<dbReference type="FunFam" id="1.10.510.10:FF:000542">
    <property type="entry name" value="Tyrosine-protein kinase Abl"/>
    <property type="match status" value="1"/>
</dbReference>
<comment type="similarity">
    <text evidence="12">Belongs to the protein kinase superfamily. Tyr protein kinase family.</text>
</comment>
<evidence type="ECO:0000256" key="13">
    <source>
        <dbReference type="SAM" id="MobiDB-lite"/>
    </source>
</evidence>
<dbReference type="SUPFAM" id="SSF50044">
    <property type="entry name" value="SH3-domain"/>
    <property type="match status" value="1"/>
</dbReference>
<feature type="compositionally biased region" description="Basic and acidic residues" evidence="13">
    <location>
        <begin position="1"/>
        <end position="10"/>
    </location>
</feature>
<dbReference type="SMART" id="SM00252">
    <property type="entry name" value="SH2"/>
    <property type="match status" value="1"/>
</dbReference>
<dbReference type="RefSeq" id="XP_035449715.2">
    <property type="nucleotide sequence ID" value="XM_035593822.2"/>
</dbReference>
<dbReference type="GO" id="GO:0051129">
    <property type="term" value="P:negative regulation of cellular component organization"/>
    <property type="evidence" value="ECO:0007669"/>
    <property type="project" value="UniProtKB-ARBA"/>
</dbReference>
<dbReference type="InterPro" id="IPR050198">
    <property type="entry name" value="Non-receptor_tyrosine_kinases"/>
</dbReference>
<dbReference type="EC" id="2.7.10.2" evidence="12"/>
<dbReference type="FunFam" id="2.30.30.40:FF:000010">
    <property type="entry name" value="Tyrosine-protein kinase"/>
    <property type="match status" value="1"/>
</dbReference>
<evidence type="ECO:0000313" key="18">
    <source>
        <dbReference type="RefSeq" id="XP_035449715.2"/>
    </source>
</evidence>
<gene>
    <name evidence="18" type="primary">LOC118275722</name>
</gene>
<evidence type="ECO:0000259" key="15">
    <source>
        <dbReference type="PROSITE" id="PS50002"/>
    </source>
</evidence>
<feature type="compositionally biased region" description="Polar residues" evidence="13">
    <location>
        <begin position="1011"/>
        <end position="1020"/>
    </location>
</feature>
<dbReference type="FunFam" id="3.30.200.20:FF:000037">
    <property type="entry name" value="Tyrosine-protein kinase"/>
    <property type="match status" value="1"/>
</dbReference>
<feature type="compositionally biased region" description="Low complexity" evidence="13">
    <location>
        <begin position="764"/>
        <end position="778"/>
    </location>
</feature>
<keyword evidence="17" id="KW-1185">Reference proteome</keyword>
<dbReference type="Pfam" id="PF00017">
    <property type="entry name" value="SH2"/>
    <property type="match status" value="1"/>
</dbReference>
<dbReference type="FunFam" id="3.30.505.10:FF:000004">
    <property type="entry name" value="Tyrosine-protein kinase"/>
    <property type="match status" value="1"/>
</dbReference>
<reference evidence="18" key="1">
    <citation type="submission" date="2025-08" db="UniProtKB">
        <authorList>
            <consortium name="RefSeq"/>
        </authorList>
    </citation>
    <scope>IDENTIFICATION</scope>
    <source>
        <tissue evidence="18">Whole larval tissue</tissue>
    </source>
</reference>
<feature type="compositionally biased region" description="Basic and acidic residues" evidence="13">
    <location>
        <begin position="823"/>
        <end position="837"/>
    </location>
</feature>
<evidence type="ECO:0000256" key="1">
    <source>
        <dbReference type="ARBA" id="ARBA00022443"/>
    </source>
</evidence>
<dbReference type="PROSITE" id="PS50001">
    <property type="entry name" value="SH2"/>
    <property type="match status" value="1"/>
</dbReference>
<dbReference type="Gene3D" id="3.30.505.10">
    <property type="entry name" value="SH2 domain"/>
    <property type="match status" value="1"/>
</dbReference>
<keyword evidence="3 11" id="KW-0547">Nucleotide-binding</keyword>
<feature type="region of interest" description="Disordered" evidence="13">
    <location>
        <begin position="873"/>
        <end position="896"/>
    </location>
</feature>
<dbReference type="PRINTS" id="PR00452">
    <property type="entry name" value="SH3DOMAIN"/>
</dbReference>
<evidence type="ECO:0000256" key="2">
    <source>
        <dbReference type="ARBA" id="ARBA00022679"/>
    </source>
</evidence>
<dbReference type="PROSITE" id="PS50002">
    <property type="entry name" value="SH3"/>
    <property type="match status" value="1"/>
</dbReference>
<feature type="domain" description="SH3" evidence="15">
    <location>
        <begin position="89"/>
        <end position="150"/>
    </location>
</feature>
<dbReference type="GO" id="GO:0002009">
    <property type="term" value="P:morphogenesis of an epithelium"/>
    <property type="evidence" value="ECO:0007669"/>
    <property type="project" value="UniProtKB-ARBA"/>
</dbReference>
<protein>
    <recommendedName>
        <fullName evidence="12">Tyrosine-protein kinase</fullName>
        <ecNumber evidence="12">2.7.10.2</ecNumber>
    </recommendedName>
</protein>
<feature type="region of interest" description="Disordered" evidence="13">
    <location>
        <begin position="916"/>
        <end position="1143"/>
    </location>
</feature>
<proteinExistence type="inferred from homology"/>
<evidence type="ECO:0000256" key="5">
    <source>
        <dbReference type="ARBA" id="ARBA00022840"/>
    </source>
</evidence>
<dbReference type="PRINTS" id="PR00109">
    <property type="entry name" value="TYRKINASE"/>
</dbReference>
<accession>A0A9R0DEI7</accession>
<dbReference type="SUPFAM" id="SSF55550">
    <property type="entry name" value="SH2 domain"/>
    <property type="match status" value="1"/>
</dbReference>
<dbReference type="PROSITE" id="PS00107">
    <property type="entry name" value="PROTEIN_KINASE_ATP"/>
    <property type="match status" value="1"/>
</dbReference>
<dbReference type="SMART" id="SM00326">
    <property type="entry name" value="SH3"/>
    <property type="match status" value="1"/>
</dbReference>
<evidence type="ECO:0000256" key="10">
    <source>
        <dbReference type="PROSITE-ProRule" id="PRU00192"/>
    </source>
</evidence>
<dbReference type="PRINTS" id="PR00401">
    <property type="entry name" value="SH2DOMAIN"/>
</dbReference>
<dbReference type="SUPFAM" id="SSF56112">
    <property type="entry name" value="Protein kinase-like (PK-like)"/>
    <property type="match status" value="1"/>
</dbReference>
<dbReference type="InterPro" id="IPR000719">
    <property type="entry name" value="Prot_kinase_dom"/>
</dbReference>
<evidence type="ECO:0000256" key="7">
    <source>
        <dbReference type="ARBA" id="ARBA00023137"/>
    </source>
</evidence>
<dbReference type="Gene3D" id="2.30.30.40">
    <property type="entry name" value="SH3 Domains"/>
    <property type="match status" value="1"/>
</dbReference>
<dbReference type="CDD" id="cd11850">
    <property type="entry name" value="SH3_Abl"/>
    <property type="match status" value="1"/>
</dbReference>
<dbReference type="InterPro" id="IPR036028">
    <property type="entry name" value="SH3-like_dom_sf"/>
</dbReference>
<comment type="catalytic activity">
    <reaction evidence="8 12">
        <text>L-tyrosyl-[protein] + ATP = O-phospho-L-tyrosyl-[protein] + ADP + H(+)</text>
        <dbReference type="Rhea" id="RHEA:10596"/>
        <dbReference type="Rhea" id="RHEA-COMP:10136"/>
        <dbReference type="Rhea" id="RHEA-COMP:20101"/>
        <dbReference type="ChEBI" id="CHEBI:15378"/>
        <dbReference type="ChEBI" id="CHEBI:30616"/>
        <dbReference type="ChEBI" id="CHEBI:46858"/>
        <dbReference type="ChEBI" id="CHEBI:61978"/>
        <dbReference type="ChEBI" id="CHEBI:456216"/>
        <dbReference type="EC" id="2.7.10.2"/>
    </reaction>
</comment>
<dbReference type="InterPro" id="IPR036860">
    <property type="entry name" value="SH2_dom_sf"/>
</dbReference>
<evidence type="ECO:0000313" key="17">
    <source>
        <dbReference type="Proteomes" id="UP000829999"/>
    </source>
</evidence>
<dbReference type="CDD" id="cd05052">
    <property type="entry name" value="PTKc_Abl"/>
    <property type="match status" value="1"/>
</dbReference>
<evidence type="ECO:0000256" key="8">
    <source>
        <dbReference type="ARBA" id="ARBA00051245"/>
    </source>
</evidence>
<dbReference type="GO" id="GO:0023052">
    <property type="term" value="P:signaling"/>
    <property type="evidence" value="ECO:0007669"/>
    <property type="project" value="UniProtKB-ARBA"/>
</dbReference>
<dbReference type="PROSITE" id="PS00109">
    <property type="entry name" value="PROTEIN_KINASE_TYR"/>
    <property type="match status" value="1"/>
</dbReference>
<feature type="binding site" evidence="11">
    <location>
        <position position="309"/>
    </location>
    <ligand>
        <name>ATP</name>
        <dbReference type="ChEBI" id="CHEBI:30616"/>
    </ligand>
</feature>
<dbReference type="InterPro" id="IPR011009">
    <property type="entry name" value="Kinase-like_dom_sf"/>
</dbReference>
<feature type="compositionally biased region" description="Low complexity" evidence="13">
    <location>
        <begin position="607"/>
        <end position="620"/>
    </location>
</feature>
<dbReference type="InterPro" id="IPR001245">
    <property type="entry name" value="Ser-Thr/Tyr_kinase_cat_dom"/>
</dbReference>
<dbReference type="Pfam" id="PF07714">
    <property type="entry name" value="PK_Tyr_Ser-Thr"/>
    <property type="match status" value="1"/>
</dbReference>
<feature type="compositionally biased region" description="Basic residues" evidence="13">
    <location>
        <begin position="655"/>
        <end position="668"/>
    </location>
</feature>
<dbReference type="Proteomes" id="UP000829999">
    <property type="component" value="Chromosome 25"/>
</dbReference>
<feature type="region of interest" description="Disordered" evidence="13">
    <location>
        <begin position="1"/>
        <end position="73"/>
    </location>
</feature>
<feature type="compositionally biased region" description="Pro residues" evidence="13">
    <location>
        <begin position="798"/>
        <end position="822"/>
    </location>
</feature>
<dbReference type="InterPro" id="IPR020635">
    <property type="entry name" value="Tyr_kinase_cat_dom"/>
</dbReference>
<evidence type="ECO:0000256" key="3">
    <source>
        <dbReference type="ARBA" id="ARBA00022741"/>
    </source>
</evidence>
<dbReference type="SMART" id="SM00219">
    <property type="entry name" value="TyrKc"/>
    <property type="match status" value="1"/>
</dbReference>
<keyword evidence="7 12" id="KW-0829">Tyrosine-protein kinase</keyword>
<feature type="domain" description="Protein kinase" evidence="16">
    <location>
        <begin position="270"/>
        <end position="527"/>
    </location>
</feature>
<feature type="domain" description="SH2" evidence="14">
    <location>
        <begin position="156"/>
        <end position="246"/>
    </location>
</feature>
<organism evidence="17 18">
    <name type="scientific">Spodoptera frugiperda</name>
    <name type="common">Fall armyworm</name>
    <dbReference type="NCBI Taxonomy" id="7108"/>
    <lineage>
        <taxon>Eukaryota</taxon>
        <taxon>Metazoa</taxon>
        <taxon>Ecdysozoa</taxon>
        <taxon>Arthropoda</taxon>
        <taxon>Hexapoda</taxon>
        <taxon>Insecta</taxon>
        <taxon>Pterygota</taxon>
        <taxon>Neoptera</taxon>
        <taxon>Endopterygota</taxon>
        <taxon>Lepidoptera</taxon>
        <taxon>Glossata</taxon>
        <taxon>Ditrysia</taxon>
        <taxon>Noctuoidea</taxon>
        <taxon>Noctuidae</taxon>
        <taxon>Amphipyrinae</taxon>
        <taxon>Spodoptera</taxon>
    </lineage>
</organism>
<evidence type="ECO:0000256" key="11">
    <source>
        <dbReference type="PROSITE-ProRule" id="PRU10141"/>
    </source>
</evidence>
<evidence type="ECO:0000256" key="12">
    <source>
        <dbReference type="RuleBase" id="RU362096"/>
    </source>
</evidence>
<evidence type="ECO:0000256" key="4">
    <source>
        <dbReference type="ARBA" id="ARBA00022777"/>
    </source>
</evidence>
<dbReference type="Pfam" id="PF00018">
    <property type="entry name" value="SH3_1"/>
    <property type="match status" value="1"/>
</dbReference>
<evidence type="ECO:0000259" key="14">
    <source>
        <dbReference type="PROSITE" id="PS50001"/>
    </source>
</evidence>
<dbReference type="GO" id="GO:0004715">
    <property type="term" value="F:non-membrane spanning protein tyrosine kinase activity"/>
    <property type="evidence" value="ECO:0007669"/>
    <property type="project" value="UniProtKB-EC"/>
</dbReference>
<dbReference type="InterPro" id="IPR017441">
    <property type="entry name" value="Protein_kinase_ATP_BS"/>
</dbReference>
<dbReference type="InterPro" id="IPR000980">
    <property type="entry name" value="SH2"/>
</dbReference>
<feature type="region of interest" description="Disordered" evidence="13">
    <location>
        <begin position="736"/>
        <end position="858"/>
    </location>
</feature>
<keyword evidence="5 11" id="KW-0067">ATP-binding</keyword>
<dbReference type="Gene3D" id="3.30.200.20">
    <property type="entry name" value="Phosphorylase Kinase, domain 1"/>
    <property type="match status" value="1"/>
</dbReference>
<dbReference type="PROSITE" id="PS50011">
    <property type="entry name" value="PROTEIN_KINASE_DOM"/>
    <property type="match status" value="1"/>
</dbReference>
<dbReference type="Gene3D" id="1.10.510.10">
    <property type="entry name" value="Transferase(Phosphotransferase) domain 1"/>
    <property type="match status" value="1"/>
</dbReference>
<sequence length="1250" mass="136109">MGAQQAKERGTASGASMRSARSKPRVPKDPRMLGSNIFTEHSEALLQSRPLPHIPDLPDGDPGPGTPQPLDTANRWTSKENLLAHHEEDDPQLFVALYDFQAGGENQLSLKKGEQVRIKSYNKSGEWCEAHTLGGGVGWVPSNYVTPVNSLEKHSWYHGPISRNAAEYLLSSGINGSFLVRESESSPGQRSISLRYEGRVYHYRINEDSDGKVYVTSESKFGTLAELVHHHSVVGDGLITQLLYPAPKRNKPTVFPLAPPDHWEIDRTDIVMKHKLGGGQYGDVYEAAWKRGNITVAVKTLKDDTMALKDFLEEAAIMKEMRHPNLVQLLGVCTREPPFYIITEFMSRGNLLDYLRTGSRDCVPGAVVLMYMATQIASGMSYLESRSFIHRDLAARNCLVGENHLVKVADFGLARLMRDDTYTAHAGAKFPIKWTAPEGLAYNTFSTKSDVWAFGILLWEIATYGMSPYPGVDLADVYHMLEKGYRMECPPGCPGAVYELMRGCWQWSPADRPTFRDIHHALEHMFQDNSITEEVEKQLQEGGAACPAGTPQMSLKKAGAGGAGGAAEGRAVQMRRPTNRRGKQAPTPPKRTSLLSSCSSFRESQYAADDAAPEEPLAPLNGGGAGGARGREASSEGSLAEGTPDTDESGGEPRHRNKRRHHAPHHAPHAPPHDQAQPKQGVQVAALEVQNVKRAINRYGTLPKGARIGAYLESMRQSVGGGAGVGAGAGGASAVRDEARSLSPRTARAQPHMIRSNSSGGVTAPAPASPRAPRAAPPLRSFADSPGKPRPRLAELEFPPPPADLPPPPEEPQPPPPPPPPDCCRDAGTDTGERAHDALPLPPPLAADRDDDRLAKKNMKEMLELKLVAEIKERADKKKHRQKESPPPDELVDMHTSFGDPVTRLVSELSESLNMDALRRERKPENATAVSRHHDDAKETVSPIDLKASLRKTAYNNSVDQKNTEIKNSTDFKAQLKKVETNKKNLPTCKDLEESGRAIIDFKSRLRKVESSTPATNGTSKKLERSPEEQRDEERKRTESGSLETSGGDDDDKRRSTGSISSLKKLWESKETDERLSPKARARTDEPDASPEERGAAGGAGAGVARAGSVVRRRDDKPAVPSKPPVKGKPSKQGIYATPLQPAPDDADDADLLAALRNTLDWCTNEVRRGGGRGSLWRLQTSERVARLGGAVAAAGDARRCSPALRLQLRAAAARLDAEARALASPAPHNHHLADGVERALKDLADIVHR</sequence>
<name>A0A9R0DEI7_SPOFR</name>
<keyword evidence="1 10" id="KW-0728">SH3 domain</keyword>
<feature type="compositionally biased region" description="Basic and acidic residues" evidence="13">
    <location>
        <begin position="1065"/>
        <end position="1095"/>
    </location>
</feature>
<dbReference type="AlphaFoldDB" id="A0A9R0DEI7"/>
<dbReference type="InterPro" id="IPR035837">
    <property type="entry name" value="ABL_SH2"/>
</dbReference>
<dbReference type="InterPro" id="IPR001452">
    <property type="entry name" value="SH3_domain"/>
</dbReference>
<dbReference type="CTD" id="45821"/>
<dbReference type="GO" id="GO:0005524">
    <property type="term" value="F:ATP binding"/>
    <property type="evidence" value="ECO:0007669"/>
    <property type="project" value="UniProtKB-UniRule"/>
</dbReference>
<evidence type="ECO:0000259" key="16">
    <source>
        <dbReference type="PROSITE" id="PS50011"/>
    </source>
</evidence>
<keyword evidence="2 12" id="KW-0808">Transferase</keyword>
<evidence type="ECO:0000256" key="9">
    <source>
        <dbReference type="PROSITE-ProRule" id="PRU00191"/>
    </source>
</evidence>
<feature type="compositionally biased region" description="Basic and acidic residues" evidence="13">
    <location>
        <begin position="847"/>
        <end position="858"/>
    </location>
</feature>
<dbReference type="CDD" id="cd09935">
    <property type="entry name" value="SH2_ABL"/>
    <property type="match status" value="1"/>
</dbReference>
<keyword evidence="4 12" id="KW-0418">Kinase</keyword>
<dbReference type="GO" id="GO:0048468">
    <property type="term" value="P:cell development"/>
    <property type="evidence" value="ECO:0007669"/>
    <property type="project" value="UniProtKB-ARBA"/>
</dbReference>
<evidence type="ECO:0000256" key="6">
    <source>
        <dbReference type="ARBA" id="ARBA00022999"/>
    </source>
</evidence>
<dbReference type="OrthoDB" id="98077at2759"/>
<keyword evidence="6 9" id="KW-0727">SH2 domain</keyword>